<dbReference type="Proteomes" id="UP000539265">
    <property type="component" value="Unassembled WGS sequence"/>
</dbReference>
<evidence type="ECO:0000313" key="4">
    <source>
        <dbReference type="Proteomes" id="UP000539265"/>
    </source>
</evidence>
<evidence type="ECO:0000259" key="2">
    <source>
        <dbReference type="Pfam" id="PF18935"/>
    </source>
</evidence>
<sequence>MLKHLSVVCFLVLFAFSAMAQKPDTISKAAKKAGSKDTLISTRKDTIAEKESIPKIKKEKVFHPDSTHSPHLAVMHSLMVPGWGQVYNHQWWKVPLVYAGLGLLVDAIIFNNTNYNEFLALSKYREFGTTPKVGDKYYADAILYSQVSSQALYDATDGYRRNRDLCILGFVGAWAINAIDAYIDAKFIHSFTVDNNLSMQVSPTLINQNMFAQNFSGSNIPALKVTFTF</sequence>
<keyword evidence="1" id="KW-0732">Signal</keyword>
<name>A0A839SMV7_9SPHI</name>
<dbReference type="OrthoDB" id="9813910at2"/>
<feature type="domain" description="DUF5683" evidence="2">
    <location>
        <begin position="67"/>
        <end position="229"/>
    </location>
</feature>
<dbReference type="RefSeq" id="WP_157750710.1">
    <property type="nucleotide sequence ID" value="NZ_AP017313.1"/>
</dbReference>
<dbReference type="AlphaFoldDB" id="A0A839SMV7"/>
<feature type="chain" id="PRO_5032883979" description="DUF5683 domain-containing protein" evidence="1">
    <location>
        <begin position="21"/>
        <end position="229"/>
    </location>
</feature>
<gene>
    <name evidence="3" type="ORF">FHS11_005372</name>
</gene>
<evidence type="ECO:0000313" key="3">
    <source>
        <dbReference type="EMBL" id="MBB3058912.1"/>
    </source>
</evidence>
<protein>
    <recommendedName>
        <fullName evidence="2">DUF5683 domain-containing protein</fullName>
    </recommendedName>
</protein>
<dbReference type="Pfam" id="PF18935">
    <property type="entry name" value="DUF5683"/>
    <property type="match status" value="1"/>
</dbReference>
<comment type="caution">
    <text evidence="3">The sequence shown here is derived from an EMBL/GenBank/DDBJ whole genome shotgun (WGS) entry which is preliminary data.</text>
</comment>
<dbReference type="EMBL" id="JACHWX010000027">
    <property type="protein sequence ID" value="MBB3058912.1"/>
    <property type="molecule type" value="Genomic_DNA"/>
</dbReference>
<organism evidence="3 4">
    <name type="scientific">Mucilaginibacter gotjawali</name>
    <dbReference type="NCBI Taxonomy" id="1550579"/>
    <lineage>
        <taxon>Bacteria</taxon>
        <taxon>Pseudomonadati</taxon>
        <taxon>Bacteroidota</taxon>
        <taxon>Sphingobacteriia</taxon>
        <taxon>Sphingobacteriales</taxon>
        <taxon>Sphingobacteriaceae</taxon>
        <taxon>Mucilaginibacter</taxon>
    </lineage>
</organism>
<proteinExistence type="predicted"/>
<dbReference type="InterPro" id="IPR043738">
    <property type="entry name" value="DUF5683"/>
</dbReference>
<accession>A0A839SMV7</accession>
<reference evidence="3" key="1">
    <citation type="submission" date="2020-08" db="EMBL/GenBank/DDBJ databases">
        <title>Genomic Encyclopedia of Type Strains, Phase III (KMG-III): the genomes of soil and plant-associated and newly described type strains.</title>
        <authorList>
            <person name="Whitman W."/>
        </authorList>
    </citation>
    <scope>NUCLEOTIDE SEQUENCE [LARGE SCALE GENOMIC DNA]</scope>
    <source>
        <strain evidence="3">CECT 8628</strain>
    </source>
</reference>
<keyword evidence="4" id="KW-1185">Reference proteome</keyword>
<evidence type="ECO:0000256" key="1">
    <source>
        <dbReference type="SAM" id="SignalP"/>
    </source>
</evidence>
<feature type="signal peptide" evidence="1">
    <location>
        <begin position="1"/>
        <end position="20"/>
    </location>
</feature>